<evidence type="ECO:0000313" key="2">
    <source>
        <dbReference type="EMBL" id="OCS88682.1"/>
    </source>
</evidence>
<evidence type="ECO:0000259" key="1">
    <source>
        <dbReference type="Pfam" id="PF06877"/>
    </source>
</evidence>
<comment type="caution">
    <text evidence="2">The sequence shown here is derived from an EMBL/GenBank/DDBJ whole genome shotgun (WGS) entry which is preliminary data.</text>
</comment>
<dbReference type="AlphaFoldDB" id="A0A1C0YNE1"/>
<keyword evidence="3" id="KW-1185">Reference proteome</keyword>
<dbReference type="Proteomes" id="UP000093199">
    <property type="component" value="Unassembled WGS sequence"/>
</dbReference>
<dbReference type="OrthoDB" id="215572at2"/>
<dbReference type="InterPro" id="IPR009671">
    <property type="entry name" value="RraB_dom"/>
</dbReference>
<dbReference type="InterPro" id="IPR036701">
    <property type="entry name" value="RraB-like_sf"/>
</dbReference>
<dbReference type="EMBL" id="MASJ01000001">
    <property type="protein sequence ID" value="OCS88682.1"/>
    <property type="molecule type" value="Genomic_DNA"/>
</dbReference>
<dbReference type="Gene3D" id="3.30.70.970">
    <property type="entry name" value="RraB-like"/>
    <property type="match status" value="1"/>
</dbReference>
<organism evidence="2 3">
    <name type="scientific">Caryophanon tenue</name>
    <dbReference type="NCBI Taxonomy" id="33978"/>
    <lineage>
        <taxon>Bacteria</taxon>
        <taxon>Bacillati</taxon>
        <taxon>Bacillota</taxon>
        <taxon>Bacilli</taxon>
        <taxon>Bacillales</taxon>
        <taxon>Caryophanaceae</taxon>
        <taxon>Caryophanon</taxon>
    </lineage>
</organism>
<gene>
    <name evidence="2" type="ORF">A6M13_02215</name>
</gene>
<evidence type="ECO:0000313" key="3">
    <source>
        <dbReference type="Proteomes" id="UP000093199"/>
    </source>
</evidence>
<dbReference type="RefSeq" id="WP_066542520.1">
    <property type="nucleotide sequence ID" value="NZ_MASJ01000001.1"/>
</dbReference>
<protein>
    <recommendedName>
        <fullName evidence="1">Regulator of ribonuclease activity B domain-containing protein</fullName>
    </recommendedName>
</protein>
<accession>A0A1C0YNE1</accession>
<name>A0A1C0YNE1_9BACL</name>
<sequence>MTTFPQDEDGLVLQELADEGVDFNVLHDIDFFVGAPSEKAANDIKAAIEEADFSAEVAFDEEVNDWTVFVYVSAHLDYDILKEIQETLDALAKPYDGFSDGWAVLLPEQE</sequence>
<reference evidence="2 3" key="1">
    <citation type="submission" date="2016-07" db="EMBL/GenBank/DDBJ databases">
        <title>Caryophanon tenue genome sequencing.</title>
        <authorList>
            <person name="Verma A."/>
            <person name="Pal Y."/>
            <person name="Krishnamurthi S."/>
        </authorList>
    </citation>
    <scope>NUCLEOTIDE SEQUENCE [LARGE SCALE GENOMIC DNA]</scope>
    <source>
        <strain evidence="2 3">DSM 14152</strain>
    </source>
</reference>
<proteinExistence type="predicted"/>
<dbReference type="SUPFAM" id="SSF89946">
    <property type="entry name" value="Hypothetical protein VC0424"/>
    <property type="match status" value="1"/>
</dbReference>
<feature type="domain" description="Regulator of ribonuclease activity B" evidence="1">
    <location>
        <begin position="6"/>
        <end position="103"/>
    </location>
</feature>
<dbReference type="Pfam" id="PF06877">
    <property type="entry name" value="RraB"/>
    <property type="match status" value="1"/>
</dbReference>